<sequence>MIFEKELNLPFKKEISGEITPHKCNEFGIVSDDYVSLKPKFEKNPGDLIKPGDLLFYDSKNRGIRFYSFVNGEVCEITRGEKRRFISYTLKGEPSVYNYPENLSKISLKKENRDKIIDIIINSGFWISIRQRPFDRVANPDVVPDKIFVLLIDTRPYSPEIKTILNGNEEYLKTGLQIFSILTKTDLYLIKDKRITFDVELENLKIIDVSGHHPAGLVGTHINNLYPLNRKRSIWYIDYQDIIAIGKLFKDNIIDNQKVISVGGEGVKNSLYRVYNYASLDMLVPFNDDIRIIYGSPLYGRKATNKTNYTNRYINIVSSLKEANKREFMGWLKPGLNRFSVKNVFLSKLLKKEITFDTSLNGSFRPMIPVGSYEKVCLLNLPITYFLRSLLVEDIEMAEKLGVLDFGEEDMSVFTFVCVGKYDYAVYLRKILDEIEGEM</sequence>
<dbReference type="HOGENOM" id="CLU_046656_0_0_0"/>
<accession>E4TFZ4</accession>
<evidence type="ECO:0000259" key="2">
    <source>
        <dbReference type="Pfam" id="PF05896"/>
    </source>
</evidence>
<dbReference type="GO" id="GO:0006814">
    <property type="term" value="P:sodium ion transport"/>
    <property type="evidence" value="ECO:0007669"/>
    <property type="project" value="UniProtKB-UniRule"/>
</dbReference>
<keyword evidence="1" id="KW-1278">Translocase</keyword>
<dbReference type="GO" id="GO:0016655">
    <property type="term" value="F:oxidoreductase activity, acting on NAD(P)H, quinone or similar compound as acceptor"/>
    <property type="evidence" value="ECO:0007669"/>
    <property type="project" value="UniProtKB-UniRule"/>
</dbReference>
<keyword evidence="1" id="KW-0520">NAD</keyword>
<dbReference type="RefSeq" id="WP_013450757.1">
    <property type="nucleotide sequence ID" value="NC_014758.1"/>
</dbReference>
<evidence type="ECO:0000256" key="1">
    <source>
        <dbReference type="HAMAP-Rule" id="MF_00425"/>
    </source>
</evidence>
<reference evidence="4 5" key="2">
    <citation type="journal article" date="2011" name="Stand. Genomic Sci.">
        <title>Complete genome sequence of Calditerrivibrio nitroreducens type strain (Yu37-1).</title>
        <authorList>
            <person name="Pitluck S."/>
            <person name="Sikorski J."/>
            <person name="Zeytun A."/>
            <person name="Lapidus A."/>
            <person name="Nolan M."/>
            <person name="Lucas S."/>
            <person name="Hammon N."/>
            <person name="Deshpande S."/>
            <person name="Cheng J.F."/>
            <person name="Tapia R."/>
            <person name="Han C."/>
            <person name="Goodwin L."/>
            <person name="Liolios K."/>
            <person name="Pagani I."/>
            <person name="Ivanova N."/>
            <person name="Mavromatis K."/>
            <person name="Pati A."/>
            <person name="Chen A."/>
            <person name="Palaniappan K."/>
            <person name="Hauser L."/>
            <person name="Chang Y.J."/>
            <person name="Jeffries C.D."/>
            <person name="Detter J.C."/>
            <person name="Brambilla E."/>
            <person name="Djao O.D."/>
            <person name="Rohde M."/>
            <person name="Spring S."/>
            <person name="Goker M."/>
            <person name="Woyke T."/>
            <person name="Bristow J."/>
            <person name="Eisen J.A."/>
            <person name="Markowitz V."/>
            <person name="Hugenholtz P."/>
            <person name="Kyrpides N.C."/>
            <person name="Klenk H.P."/>
            <person name="Land M."/>
        </authorList>
    </citation>
    <scope>NUCLEOTIDE SEQUENCE [LARGE SCALE GENOMIC DNA]</scope>
    <source>
        <strain evidence="5">DSM 19672 / NBRC 101217 / Yu37-1</strain>
    </source>
</reference>
<keyword evidence="1" id="KW-0406">Ion transport</keyword>
<feature type="domain" description="NqrA second alpha/beta" evidence="3">
    <location>
        <begin position="113"/>
        <end position="250"/>
    </location>
</feature>
<dbReference type="PANTHER" id="PTHR37839">
    <property type="entry name" value="NA(+)-TRANSLOCATING NADH-QUINONE REDUCTASE SUBUNIT A"/>
    <property type="match status" value="1"/>
</dbReference>
<dbReference type="HAMAP" id="MF_00425">
    <property type="entry name" value="NqrA"/>
    <property type="match status" value="1"/>
</dbReference>
<dbReference type="InterPro" id="IPR056148">
    <property type="entry name" value="NQRA_2nd"/>
</dbReference>
<protein>
    <recommendedName>
        <fullName evidence="1">Na(+)-translocating NADH-quinone reductase subunit A</fullName>
        <shortName evidence="1">Na(+)-NQR subunit A</shortName>
        <shortName evidence="1">Na(+)-translocating NQR subunit A</shortName>
        <ecNumber evidence="1">7.2.1.1</ecNumber>
    </recommendedName>
    <alternativeName>
        <fullName evidence="1">NQR complex subunit A</fullName>
    </alternativeName>
    <alternativeName>
        <fullName evidence="1">NQR-1 subunit A</fullName>
    </alternativeName>
</protein>
<dbReference type="STRING" id="768670.Calni_0632"/>
<dbReference type="AlphaFoldDB" id="E4TFZ4"/>
<dbReference type="Proteomes" id="UP000007039">
    <property type="component" value="Chromosome"/>
</dbReference>
<comment type="catalytic activity">
    <reaction evidence="1">
        <text>a ubiquinone + n Na(+)(in) + NADH + H(+) = a ubiquinol + n Na(+)(out) + NAD(+)</text>
        <dbReference type="Rhea" id="RHEA:47748"/>
        <dbReference type="Rhea" id="RHEA-COMP:9565"/>
        <dbReference type="Rhea" id="RHEA-COMP:9566"/>
        <dbReference type="ChEBI" id="CHEBI:15378"/>
        <dbReference type="ChEBI" id="CHEBI:16389"/>
        <dbReference type="ChEBI" id="CHEBI:17976"/>
        <dbReference type="ChEBI" id="CHEBI:29101"/>
        <dbReference type="ChEBI" id="CHEBI:57540"/>
        <dbReference type="ChEBI" id="CHEBI:57945"/>
        <dbReference type="EC" id="7.2.1.1"/>
    </reaction>
</comment>
<reference key="1">
    <citation type="submission" date="2010-11" db="EMBL/GenBank/DDBJ databases">
        <title>The complete genome of chromosome of Calditerrivibrio nitroreducens DSM 19672.</title>
        <authorList>
            <consortium name="US DOE Joint Genome Institute (JGI-PGF)"/>
            <person name="Lucas S."/>
            <person name="Copeland A."/>
            <person name="Lapidus A."/>
            <person name="Bruce D."/>
            <person name="Goodwin L."/>
            <person name="Pitluck S."/>
            <person name="Kyrpides N."/>
            <person name="Mavromatis K."/>
            <person name="Ivanova N."/>
            <person name="Mikhailova N."/>
            <person name="Zeytun A."/>
            <person name="Brettin T."/>
            <person name="Detter J.C."/>
            <person name="Tapia R."/>
            <person name="Han C."/>
            <person name="Land M."/>
            <person name="Hauser L."/>
            <person name="Markowitz V."/>
            <person name="Cheng J.-F."/>
            <person name="Hugenholtz P."/>
            <person name="Woyke T."/>
            <person name="Wu D."/>
            <person name="Spring S."/>
            <person name="Schroeder M."/>
            <person name="Brambilla E."/>
            <person name="Klenk H.-P."/>
            <person name="Eisen J.A."/>
        </authorList>
    </citation>
    <scope>NUCLEOTIDE SEQUENCE [LARGE SCALE GENOMIC DNA]</scope>
    <source>
        <strain>DSM 19672</strain>
    </source>
</reference>
<proteinExistence type="inferred from homology"/>
<evidence type="ECO:0000259" key="3">
    <source>
        <dbReference type="Pfam" id="PF24836"/>
    </source>
</evidence>
<keyword evidence="1" id="KW-0739">Sodium transport</keyword>
<dbReference type="NCBIfam" id="TIGR01936">
    <property type="entry name" value="nqrA"/>
    <property type="match status" value="1"/>
</dbReference>
<keyword evidence="1 4" id="KW-0830">Ubiquinone</keyword>
<dbReference type="InterPro" id="IPR056147">
    <property type="entry name" value="NQRA_N"/>
</dbReference>
<name>E4TFZ4_CALNY</name>
<keyword evidence="1" id="KW-0915">Sodium</keyword>
<keyword evidence="1" id="KW-0813">Transport</keyword>
<dbReference type="KEGG" id="cni:Calni_0632"/>
<dbReference type="EC" id="7.2.1.1" evidence="1"/>
<comment type="function">
    <text evidence="1">NQR complex catalyzes the reduction of ubiquinone-1 to ubiquinol by two successive reactions, coupled with the transport of Na(+) ions from the cytoplasm to the periplasm. NqrA to NqrE are probably involved in the second step, the conversion of ubisemiquinone to ubiquinol.</text>
</comment>
<comment type="subunit">
    <text evidence="1">Composed of six subunits; NqrA, NqrB, NqrC, NqrD, NqrE and NqrF.</text>
</comment>
<organism evidence="4 5">
    <name type="scientific">Calditerrivibrio nitroreducens (strain DSM 19672 / NBRC 101217 / Yu37-1)</name>
    <dbReference type="NCBI Taxonomy" id="768670"/>
    <lineage>
        <taxon>Bacteria</taxon>
        <taxon>Pseudomonadati</taxon>
        <taxon>Deferribacterota</taxon>
        <taxon>Deferribacteres</taxon>
        <taxon>Deferribacterales</taxon>
        <taxon>Calditerrivibrionaceae</taxon>
    </lineage>
</organism>
<gene>
    <name evidence="1" type="primary">nqrA</name>
    <name evidence="4" type="ordered locus">Calni_0632</name>
</gene>
<dbReference type="InterPro" id="IPR008703">
    <property type="entry name" value="NqrA"/>
</dbReference>
<dbReference type="EMBL" id="CP002347">
    <property type="protein sequence ID" value="ADR18544.1"/>
    <property type="molecule type" value="Genomic_DNA"/>
</dbReference>
<comment type="similarity">
    <text evidence="1">Belongs to the NqrA family.</text>
</comment>
<dbReference type="Pfam" id="PF24836">
    <property type="entry name" value="NQRA_2nd"/>
    <property type="match status" value="1"/>
</dbReference>
<dbReference type="eggNOG" id="COG1726">
    <property type="taxonomic scope" value="Bacteria"/>
</dbReference>
<keyword evidence="5" id="KW-1185">Reference proteome</keyword>
<dbReference type="PANTHER" id="PTHR37839:SF1">
    <property type="entry name" value="NA(+)-TRANSLOCATING NADH-QUINONE REDUCTASE SUBUNIT A"/>
    <property type="match status" value="1"/>
</dbReference>
<evidence type="ECO:0000313" key="4">
    <source>
        <dbReference type="EMBL" id="ADR18544.1"/>
    </source>
</evidence>
<evidence type="ECO:0000313" key="5">
    <source>
        <dbReference type="Proteomes" id="UP000007039"/>
    </source>
</evidence>
<feature type="domain" description="NqrA N-terminal barrel-sandwich hybrid" evidence="2">
    <location>
        <begin position="4"/>
        <end position="89"/>
    </location>
</feature>
<dbReference type="OrthoDB" id="9774536at2"/>
<dbReference type="Pfam" id="PF05896">
    <property type="entry name" value="NQRA_N"/>
    <property type="match status" value="1"/>
</dbReference>